<evidence type="ECO:0000313" key="1">
    <source>
        <dbReference type="EMBL" id="ASK27312.1"/>
    </source>
</evidence>
<dbReference type="AlphaFoldDB" id="A0A220S1L8"/>
<dbReference type="RefSeq" id="WP_089036022.1">
    <property type="nucleotide sequence ID" value="NZ_CP022278.1"/>
</dbReference>
<protein>
    <submittedName>
        <fullName evidence="1">Uncharacterized protein</fullName>
    </submittedName>
</protein>
<gene>
    <name evidence="1" type="ORF">BG910_05790</name>
</gene>
<dbReference type="EMBL" id="CP022278">
    <property type="protein sequence ID" value="ASK27312.1"/>
    <property type="molecule type" value="Genomic_DNA"/>
</dbReference>
<evidence type="ECO:0000313" key="2">
    <source>
        <dbReference type="Proteomes" id="UP000198238"/>
    </source>
</evidence>
<dbReference type="KEGG" id="nei:BG910_05790"/>
<name>A0A220S1L8_9NEIS</name>
<dbReference type="Proteomes" id="UP000198238">
    <property type="component" value="Chromosome"/>
</dbReference>
<organism evidence="1 2">
    <name type="scientific">Neisseria chenwenguii</name>
    <dbReference type="NCBI Taxonomy" id="1853278"/>
    <lineage>
        <taxon>Bacteria</taxon>
        <taxon>Pseudomonadati</taxon>
        <taxon>Pseudomonadota</taxon>
        <taxon>Betaproteobacteria</taxon>
        <taxon>Neisseriales</taxon>
        <taxon>Neisseriaceae</taxon>
        <taxon>Neisseria</taxon>
    </lineage>
</organism>
<accession>A0A220S1L8</accession>
<dbReference type="InterPro" id="IPR010133">
    <property type="entry name" value="Bacteriocin_signal_seq"/>
</dbReference>
<sequence>MKTLTVDELNQVSGGFDIGKTIASDVETYFGGGTGVMSGYYTGAALGTLVAGPAGIVAGGAVGAAVGGYLGGKLGSVVLEKSFGY</sequence>
<keyword evidence="2" id="KW-1185">Reference proteome</keyword>
<reference evidence="1 2" key="1">
    <citation type="submission" date="2017-06" db="EMBL/GenBank/DDBJ databases">
        <title>Neisseria chenwenguii sp. nov., isolated from the intestinal contents of Tibetan Plateau Pika in Yushu, Qinghai Province, China.</title>
        <authorList>
            <person name="Zhang G."/>
        </authorList>
    </citation>
    <scope>NUCLEOTIDE SEQUENCE [LARGE SCALE GENOMIC DNA]</scope>
    <source>
        <strain evidence="1 2">10023</strain>
    </source>
</reference>
<proteinExistence type="predicted"/>
<dbReference type="NCBIfam" id="TIGR01847">
    <property type="entry name" value="bacteriocin_sig"/>
    <property type="match status" value="1"/>
</dbReference>